<evidence type="ECO:0000313" key="7">
    <source>
        <dbReference type="EMBL" id="CAB4991099.1"/>
    </source>
</evidence>
<organism evidence="4">
    <name type="scientific">freshwater metagenome</name>
    <dbReference type="NCBI Taxonomy" id="449393"/>
    <lineage>
        <taxon>unclassified sequences</taxon>
        <taxon>metagenomes</taxon>
        <taxon>ecological metagenomes</taxon>
    </lineage>
</organism>
<evidence type="ECO:0000256" key="2">
    <source>
        <dbReference type="SAM" id="Phobius"/>
    </source>
</evidence>
<name>A0A6J6ICE6_9ZZZZ</name>
<dbReference type="EMBL" id="CAFBNJ010000012">
    <property type="protein sequence ID" value="CAB4943909.1"/>
    <property type="molecule type" value="Genomic_DNA"/>
</dbReference>
<evidence type="ECO:0000313" key="6">
    <source>
        <dbReference type="EMBL" id="CAB4943909.1"/>
    </source>
</evidence>
<dbReference type="EMBL" id="CAFAAM010000044">
    <property type="protein sequence ID" value="CAB4798497.1"/>
    <property type="molecule type" value="Genomic_DNA"/>
</dbReference>
<reference evidence="4" key="1">
    <citation type="submission" date="2020-05" db="EMBL/GenBank/DDBJ databases">
        <authorList>
            <person name="Chiriac C."/>
            <person name="Salcher M."/>
            <person name="Ghai R."/>
            <person name="Kavagutti S V."/>
        </authorList>
    </citation>
    <scope>NUCLEOTIDE SEQUENCE</scope>
</reference>
<feature type="region of interest" description="Disordered" evidence="1">
    <location>
        <begin position="1"/>
        <end position="23"/>
    </location>
</feature>
<keyword evidence="2" id="KW-0812">Transmembrane</keyword>
<dbReference type="EMBL" id="CAFBOK010000159">
    <property type="protein sequence ID" value="CAB4991099.1"/>
    <property type="molecule type" value="Genomic_DNA"/>
</dbReference>
<keyword evidence="2" id="KW-1133">Transmembrane helix</keyword>
<gene>
    <name evidence="4" type="ORF">UFOPK1906_00972</name>
    <name evidence="5" type="ORF">UFOPK3010_00463</name>
    <name evidence="6" type="ORF">UFOPK3785_00386</name>
    <name evidence="7" type="ORF">UFOPK3927_01302</name>
    <name evidence="3" type="ORF">UFOPK4201_00113</name>
</gene>
<evidence type="ECO:0000313" key="5">
    <source>
        <dbReference type="EMBL" id="CAB4798497.1"/>
    </source>
</evidence>
<proteinExistence type="predicted"/>
<keyword evidence="2" id="KW-0472">Membrane</keyword>
<evidence type="ECO:0000313" key="3">
    <source>
        <dbReference type="EMBL" id="CAB4370279.1"/>
    </source>
</evidence>
<dbReference type="AlphaFoldDB" id="A0A6J6ICE6"/>
<dbReference type="EMBL" id="CAEZVC010000053">
    <property type="protein sequence ID" value="CAB4623366.1"/>
    <property type="molecule type" value="Genomic_DNA"/>
</dbReference>
<feature type="transmembrane region" description="Helical" evidence="2">
    <location>
        <begin position="97"/>
        <end position="114"/>
    </location>
</feature>
<evidence type="ECO:0000313" key="4">
    <source>
        <dbReference type="EMBL" id="CAB4623366.1"/>
    </source>
</evidence>
<dbReference type="EMBL" id="CAEUNJ010000003">
    <property type="protein sequence ID" value="CAB4370279.1"/>
    <property type="molecule type" value="Genomic_DNA"/>
</dbReference>
<sequence>MPAYDPQRTRNRPAPATDRPAPVDAFLDAMPPSRLLPEGVDSDTASRGDAVVHGADIAANPAVEEIVIDAAPRVAVDVPRTSSPPVSQPTSDNRSKIAIAVIAATVVLVAVLLLRRKRR</sequence>
<accession>A0A6J6ICE6</accession>
<evidence type="ECO:0000256" key="1">
    <source>
        <dbReference type="SAM" id="MobiDB-lite"/>
    </source>
</evidence>
<protein>
    <submittedName>
        <fullName evidence="4">Unannotated protein</fullName>
    </submittedName>
</protein>